<evidence type="ECO:0000313" key="11">
    <source>
        <dbReference type="Proteomes" id="UP000224006"/>
    </source>
</evidence>
<gene>
    <name evidence="10" type="ORF">BESB_020520</name>
</gene>
<dbReference type="STRING" id="94643.A0A2A9M731"/>
<dbReference type="GO" id="GO:0001522">
    <property type="term" value="P:pseudouridine synthesis"/>
    <property type="evidence" value="ECO:0007669"/>
    <property type="project" value="InterPro"/>
</dbReference>
<feature type="region of interest" description="Disordered" evidence="9">
    <location>
        <begin position="735"/>
        <end position="758"/>
    </location>
</feature>
<dbReference type="GO" id="GO:0000493">
    <property type="term" value="P:box H/ACA snoRNP assembly"/>
    <property type="evidence" value="ECO:0007669"/>
    <property type="project" value="InterPro"/>
</dbReference>
<feature type="compositionally biased region" description="Acidic residues" evidence="9">
    <location>
        <begin position="501"/>
        <end position="512"/>
    </location>
</feature>
<feature type="region of interest" description="Disordered" evidence="9">
    <location>
        <begin position="914"/>
        <end position="936"/>
    </location>
</feature>
<dbReference type="PANTHER" id="PTHR31633">
    <property type="entry name" value="H/ACA RIBONUCLEOPROTEIN COMPLEX NON-CORE SUBUNIT NAF1"/>
    <property type="match status" value="1"/>
</dbReference>
<feature type="region of interest" description="Disordered" evidence="9">
    <location>
        <begin position="949"/>
        <end position="972"/>
    </location>
</feature>
<keyword evidence="4" id="KW-0690">Ribosome biogenesis</keyword>
<evidence type="ECO:0000256" key="7">
    <source>
        <dbReference type="ARBA" id="ARBA00022884"/>
    </source>
</evidence>
<keyword evidence="7" id="KW-0694">RNA-binding</keyword>
<feature type="compositionally biased region" description="Acidic residues" evidence="9">
    <location>
        <begin position="99"/>
        <end position="114"/>
    </location>
</feature>
<dbReference type="EMBL" id="NWUJ01000012">
    <property type="protein sequence ID" value="PFH32111.1"/>
    <property type="molecule type" value="Genomic_DNA"/>
</dbReference>
<comment type="caution">
    <text evidence="10">The sequence shown here is derived from an EMBL/GenBank/DDBJ whole genome shotgun (WGS) entry which is preliminary data.</text>
</comment>
<name>A0A2A9M731_BESBE</name>
<accession>A0A2A9M731</accession>
<dbReference type="GO" id="GO:0005732">
    <property type="term" value="C:sno(s)RNA-containing ribonucleoprotein complex"/>
    <property type="evidence" value="ECO:0007669"/>
    <property type="project" value="InterPro"/>
</dbReference>
<protein>
    <recommendedName>
        <fullName evidence="3">H/ACA ribonucleoprotein complex non-core subunit NAF1</fullName>
    </recommendedName>
</protein>
<sequence>MADSGDAASAAAAGKPGAPSESLAAAPALSGQPDPTGEVEMTDGVQPASSSVPSTSPPPPAAAATASEQTPPAKAAAQVSGSASADKQEAAARVPQGETDAESSEEESDAEDAEQAAPRAKKEDSAKIRALQEALQKDLVIDGDTEIDDLLVVAHVAQIENQLLEAQRRAGSLKPDVLESLESASAENAPRGRPAPGEEEKKVGGGEMEAEDEDDDDDEPDDQEFEALMKSEQRFRQRLLPHPDSLPGVTEGLLKARNASASRSASSRASPESAAATEETKQTPGADSPEGCGPSASKEAAPAEGSGESYADKLKGLLALIGKEVDPDEEIEDDEDDDGEENPKRKDADCLASWSGIHPIEVEGLPVQVAPECAVKACGVVHAVVDAMVVIKGDENSNPLDLGSVVCLEDKTILGAVADTFGPVAAPFYVVYLARSASEAEQKGAQSPSSASPNLSARLSTGLRVFSDVAHSSFLLGEHGQVPAYLKSTHRSRLFYASGDEGSDGEEDEEDDRLSCVSGVSGRSSGSQRSARGQGRGAGPGALRRDGDGRTPVTSLKEKYEEAGKEISPEEEAALEMQKQQKEQQQKLRMEAMQKQFSFSRGDPGKNTFGSPYPSSWAARGSAAGAGGAARDQGYVVPGPPMGSGPAATGGRGGGAGSKRGRGRKGDAAHRRSAEAGHHTSCRGGEEGGTAHIVGATCADGNAVSTGIPPPPSAAGSASAFPSAPCSSSCFSHAHAQPHAGSPLPPSPGGSSALPQAAGSPSHAAGCFQLSGPPPPPSAGFHACCAHGGQTHGGCHGGCMGVSYASPAGASPFASHCAHAGCGSASHNPMAGSGCAHAPHAAGAGAPVPPPSISAVYACQGHACGGADASAGAGGNYPSSPSHLASALNSAASYAQPVATCAGQPSAIPPWTRPRCHGGSGTQAGAYPRQTPPSAHLAVYAPSSPFPSTFAPGLHSAGQGARPPPPPPPPSF</sequence>
<feature type="compositionally biased region" description="Basic and acidic residues" evidence="9">
    <location>
        <begin position="664"/>
        <end position="678"/>
    </location>
</feature>
<feature type="region of interest" description="Disordered" evidence="9">
    <location>
        <begin position="323"/>
        <end position="346"/>
    </location>
</feature>
<evidence type="ECO:0000256" key="9">
    <source>
        <dbReference type="SAM" id="MobiDB-lite"/>
    </source>
</evidence>
<dbReference type="Gene3D" id="2.40.10.230">
    <property type="entry name" value="Probable tRNA pseudouridine synthase domain"/>
    <property type="match status" value="1"/>
</dbReference>
<keyword evidence="5" id="KW-0698">rRNA processing</keyword>
<dbReference type="GO" id="GO:0003723">
    <property type="term" value="F:RNA binding"/>
    <property type="evidence" value="ECO:0007669"/>
    <property type="project" value="UniProtKB-KW"/>
</dbReference>
<feature type="compositionally biased region" description="Low complexity" evidence="9">
    <location>
        <begin position="1"/>
        <end position="31"/>
    </location>
</feature>
<evidence type="ECO:0000256" key="3">
    <source>
        <dbReference type="ARBA" id="ARBA00021438"/>
    </source>
</evidence>
<dbReference type="InterPro" id="IPR007504">
    <property type="entry name" value="H/ACA_rnp_Gar1/Naf1"/>
</dbReference>
<feature type="compositionally biased region" description="Low complexity" evidence="9">
    <location>
        <begin position="256"/>
        <end position="276"/>
    </location>
</feature>
<evidence type="ECO:0000256" key="6">
    <source>
        <dbReference type="ARBA" id="ARBA00022553"/>
    </source>
</evidence>
<feature type="compositionally biased region" description="Low complexity" evidence="9">
    <location>
        <begin position="749"/>
        <end position="758"/>
    </location>
</feature>
<dbReference type="KEGG" id="bbes:BESB_020520"/>
<dbReference type="RefSeq" id="XP_029216120.1">
    <property type="nucleotide sequence ID" value="XM_029360761.1"/>
</dbReference>
<dbReference type="VEuPathDB" id="ToxoDB:BESB_020520"/>
<evidence type="ECO:0000256" key="8">
    <source>
        <dbReference type="ARBA" id="ARBA00023242"/>
    </source>
</evidence>
<comment type="similarity">
    <text evidence="2">Belongs to the NAF1 family.</text>
</comment>
<dbReference type="OrthoDB" id="333191at2759"/>
<feature type="region of interest" description="Disordered" evidence="9">
    <location>
        <begin position="618"/>
        <end position="688"/>
    </location>
</feature>
<feature type="region of interest" description="Disordered" evidence="9">
    <location>
        <begin position="497"/>
        <end position="585"/>
    </location>
</feature>
<feature type="region of interest" description="Disordered" evidence="9">
    <location>
        <begin position="1"/>
        <end position="126"/>
    </location>
</feature>
<organism evidence="10 11">
    <name type="scientific">Besnoitia besnoiti</name>
    <name type="common">Apicomplexan protozoan</name>
    <dbReference type="NCBI Taxonomy" id="94643"/>
    <lineage>
        <taxon>Eukaryota</taxon>
        <taxon>Sar</taxon>
        <taxon>Alveolata</taxon>
        <taxon>Apicomplexa</taxon>
        <taxon>Conoidasida</taxon>
        <taxon>Coccidia</taxon>
        <taxon>Eucoccidiorida</taxon>
        <taxon>Eimeriorina</taxon>
        <taxon>Sarcocystidae</taxon>
        <taxon>Besnoitia</taxon>
    </lineage>
</organism>
<dbReference type="InterPro" id="IPR009000">
    <property type="entry name" value="Transl_B-barrel_sf"/>
</dbReference>
<feature type="compositionally biased region" description="Acidic residues" evidence="9">
    <location>
        <begin position="326"/>
        <end position="340"/>
    </location>
</feature>
<feature type="region of interest" description="Disordered" evidence="9">
    <location>
        <begin position="175"/>
        <end position="308"/>
    </location>
</feature>
<comment type="subcellular location">
    <subcellularLocation>
        <location evidence="1">Nucleus</location>
    </subcellularLocation>
</comment>
<feature type="compositionally biased region" description="Pro residues" evidence="9">
    <location>
        <begin position="962"/>
        <end position="972"/>
    </location>
</feature>
<feature type="compositionally biased region" description="Low complexity" evidence="9">
    <location>
        <begin position="62"/>
        <end position="73"/>
    </location>
</feature>
<evidence type="ECO:0000256" key="4">
    <source>
        <dbReference type="ARBA" id="ARBA00022517"/>
    </source>
</evidence>
<feature type="compositionally biased region" description="Acidic residues" evidence="9">
    <location>
        <begin position="208"/>
        <end position="225"/>
    </location>
</feature>
<dbReference type="AlphaFoldDB" id="A0A2A9M731"/>
<dbReference type="InterPro" id="IPR040309">
    <property type="entry name" value="Naf1"/>
</dbReference>
<feature type="compositionally biased region" description="Low complexity" evidence="9">
    <location>
        <begin position="515"/>
        <end position="533"/>
    </location>
</feature>
<dbReference type="PANTHER" id="PTHR31633:SF1">
    <property type="entry name" value="H_ACA RIBONUCLEOPROTEIN COMPLEX NON-CORE SUBUNIT NAF1"/>
    <property type="match status" value="1"/>
</dbReference>
<dbReference type="Proteomes" id="UP000224006">
    <property type="component" value="Chromosome XI"/>
</dbReference>
<reference evidence="10 11" key="1">
    <citation type="submission" date="2017-09" db="EMBL/GenBank/DDBJ databases">
        <title>Genome sequencing of Besnoitia besnoiti strain Bb-Ger1.</title>
        <authorList>
            <person name="Schares G."/>
            <person name="Venepally P."/>
            <person name="Lorenzi H.A."/>
        </authorList>
    </citation>
    <scope>NUCLEOTIDE SEQUENCE [LARGE SCALE GENOMIC DNA]</scope>
    <source>
        <strain evidence="10 11">Bb-Ger1</strain>
    </source>
</reference>
<evidence type="ECO:0000313" key="10">
    <source>
        <dbReference type="EMBL" id="PFH32111.1"/>
    </source>
</evidence>
<dbReference type="InterPro" id="IPR038664">
    <property type="entry name" value="Gar1/Naf1_Cbf5-bd_sf"/>
</dbReference>
<proteinExistence type="inferred from homology"/>
<evidence type="ECO:0000256" key="2">
    <source>
        <dbReference type="ARBA" id="ARBA00009801"/>
    </source>
</evidence>
<dbReference type="GO" id="GO:0005634">
    <property type="term" value="C:nucleus"/>
    <property type="evidence" value="ECO:0007669"/>
    <property type="project" value="UniProtKB-SubCell"/>
</dbReference>
<dbReference type="Pfam" id="PF04410">
    <property type="entry name" value="Gar1"/>
    <property type="match status" value="1"/>
</dbReference>
<keyword evidence="11" id="KW-1185">Reference proteome</keyword>
<dbReference type="SUPFAM" id="SSF50447">
    <property type="entry name" value="Translation proteins"/>
    <property type="match status" value="1"/>
</dbReference>
<evidence type="ECO:0000256" key="5">
    <source>
        <dbReference type="ARBA" id="ARBA00022552"/>
    </source>
</evidence>
<feature type="compositionally biased region" description="Basic and acidic residues" evidence="9">
    <location>
        <begin position="556"/>
        <end position="568"/>
    </location>
</feature>
<dbReference type="GeneID" id="40307113"/>
<evidence type="ECO:0000256" key="1">
    <source>
        <dbReference type="ARBA" id="ARBA00004123"/>
    </source>
</evidence>
<keyword evidence="6" id="KW-0597">Phosphoprotein</keyword>
<feature type="compositionally biased region" description="Gly residues" evidence="9">
    <location>
        <begin position="648"/>
        <end position="658"/>
    </location>
</feature>
<dbReference type="GO" id="GO:0006364">
    <property type="term" value="P:rRNA processing"/>
    <property type="evidence" value="ECO:0007669"/>
    <property type="project" value="UniProtKB-KW"/>
</dbReference>
<keyword evidence="8" id="KW-0539">Nucleus</keyword>